<organism evidence="9 10">
    <name type="scientific">Nitrogeniibacter mangrovi</name>
    <dbReference type="NCBI Taxonomy" id="2016596"/>
    <lineage>
        <taxon>Bacteria</taxon>
        <taxon>Pseudomonadati</taxon>
        <taxon>Pseudomonadota</taxon>
        <taxon>Betaproteobacteria</taxon>
        <taxon>Rhodocyclales</taxon>
        <taxon>Zoogloeaceae</taxon>
        <taxon>Nitrogeniibacter</taxon>
    </lineage>
</organism>
<feature type="compositionally biased region" description="Low complexity" evidence="6">
    <location>
        <begin position="95"/>
        <end position="104"/>
    </location>
</feature>
<dbReference type="InterPro" id="IPR036388">
    <property type="entry name" value="WH-like_DNA-bd_sf"/>
</dbReference>
<evidence type="ECO:0000256" key="3">
    <source>
        <dbReference type="ARBA" id="ARBA00023082"/>
    </source>
</evidence>
<name>A0A6C1B7G6_9RHOO</name>
<dbReference type="Gene3D" id="1.10.1740.10">
    <property type="match status" value="1"/>
</dbReference>
<evidence type="ECO:0000313" key="9">
    <source>
        <dbReference type="EMBL" id="QID18250.1"/>
    </source>
</evidence>
<dbReference type="CDD" id="cd06171">
    <property type="entry name" value="Sigma70_r4"/>
    <property type="match status" value="1"/>
</dbReference>
<gene>
    <name evidence="9" type="ORF">G3580_11740</name>
</gene>
<feature type="domain" description="RNA polymerase sigma-70 region 2" evidence="7">
    <location>
        <begin position="169"/>
        <end position="235"/>
    </location>
</feature>
<dbReference type="EMBL" id="CP048836">
    <property type="protein sequence ID" value="QID18250.1"/>
    <property type="molecule type" value="Genomic_DNA"/>
</dbReference>
<dbReference type="InterPro" id="IPR014284">
    <property type="entry name" value="RNA_pol_sigma-70_dom"/>
</dbReference>
<feature type="compositionally biased region" description="Low complexity" evidence="6">
    <location>
        <begin position="68"/>
        <end position="87"/>
    </location>
</feature>
<dbReference type="NCBIfam" id="TIGR02943">
    <property type="entry name" value="Sig70_famx1"/>
    <property type="match status" value="1"/>
</dbReference>
<evidence type="ECO:0000313" key="10">
    <source>
        <dbReference type="Proteomes" id="UP000501991"/>
    </source>
</evidence>
<dbReference type="GO" id="GO:0003677">
    <property type="term" value="F:DNA binding"/>
    <property type="evidence" value="ECO:0007669"/>
    <property type="project" value="UniProtKB-KW"/>
</dbReference>
<keyword evidence="3" id="KW-0731">Sigma factor</keyword>
<dbReference type="KEGG" id="azq:G3580_11740"/>
<evidence type="ECO:0000259" key="7">
    <source>
        <dbReference type="Pfam" id="PF04542"/>
    </source>
</evidence>
<dbReference type="Gene3D" id="1.10.10.10">
    <property type="entry name" value="Winged helix-like DNA-binding domain superfamily/Winged helix DNA-binding domain"/>
    <property type="match status" value="1"/>
</dbReference>
<evidence type="ECO:0000256" key="4">
    <source>
        <dbReference type="ARBA" id="ARBA00023125"/>
    </source>
</evidence>
<dbReference type="AlphaFoldDB" id="A0A6C1B7G6"/>
<keyword evidence="10" id="KW-1185">Reference proteome</keyword>
<evidence type="ECO:0000256" key="1">
    <source>
        <dbReference type="ARBA" id="ARBA00010641"/>
    </source>
</evidence>
<proteinExistence type="inferred from homology"/>
<sequence>MLASARCPPRGRRRPWGGPADGADGPHARIRSLPPEGAAPPLGRPGGRRGRPPRSHPLAAPRGGGAALGAARRTARTAPTLASARCPPRGRRRPWGGPADGADGPHARIRLLPLTDRVGGRKKGPLRRSFFLPVGWGFATLGAPATITGPRAVPASESPADRVTPEALEALRTDMLRFATLQLRDEHLAEDLVQDTMITALSKAGQFAGRSTVKTWVFTILRNNIIDAIHKRSRTINASDYAAEGESLDAAFDKLFKENAHWSPASRPTDWGRPEEAMEEQQFWAVFDACMEHLPENTARVFMMREVLELSSQEICDTLAITMSNCHVILHRARNALRRCLEGNWFADGEACPSC</sequence>
<dbReference type="Pfam" id="PF08281">
    <property type="entry name" value="Sigma70_r4_2"/>
    <property type="match status" value="1"/>
</dbReference>
<feature type="compositionally biased region" description="Low complexity" evidence="6">
    <location>
        <begin position="16"/>
        <end position="25"/>
    </location>
</feature>
<dbReference type="PANTHER" id="PTHR43133:SF8">
    <property type="entry name" value="RNA POLYMERASE SIGMA FACTOR HI_1459-RELATED"/>
    <property type="match status" value="1"/>
</dbReference>
<keyword evidence="2" id="KW-0805">Transcription regulation</keyword>
<feature type="domain" description="RNA polymerase sigma factor 70 region 4 type 2" evidence="8">
    <location>
        <begin position="287"/>
        <end position="337"/>
    </location>
</feature>
<evidence type="ECO:0000256" key="6">
    <source>
        <dbReference type="SAM" id="MobiDB-lite"/>
    </source>
</evidence>
<reference evidence="9 10" key="1">
    <citation type="submission" date="2020-02" db="EMBL/GenBank/DDBJ databases">
        <title>Nitrogenibacter mangrovi gen. nov., sp. nov. isolated from mangrove sediment, a denitrifying betaproteobacterium.</title>
        <authorList>
            <person name="Liao H."/>
            <person name="Tian Y."/>
        </authorList>
    </citation>
    <scope>NUCLEOTIDE SEQUENCE [LARGE SCALE GENOMIC DNA]</scope>
    <source>
        <strain evidence="9 10">M9-3-2</strain>
    </source>
</reference>
<feature type="region of interest" description="Disordered" evidence="6">
    <location>
        <begin position="1"/>
        <end position="106"/>
    </location>
</feature>
<keyword evidence="4" id="KW-0238">DNA-binding</keyword>
<comment type="similarity">
    <text evidence="1">Belongs to the sigma-70 factor family. ECF subfamily.</text>
</comment>
<dbReference type="SUPFAM" id="SSF88659">
    <property type="entry name" value="Sigma3 and sigma4 domains of RNA polymerase sigma factors"/>
    <property type="match status" value="1"/>
</dbReference>
<accession>A0A6C1B7G6</accession>
<dbReference type="Pfam" id="PF04542">
    <property type="entry name" value="Sigma70_r2"/>
    <property type="match status" value="1"/>
</dbReference>
<evidence type="ECO:0000259" key="8">
    <source>
        <dbReference type="Pfam" id="PF08281"/>
    </source>
</evidence>
<dbReference type="InterPro" id="IPR014289">
    <property type="entry name" value="RNA_pol_sigma-24-rel"/>
</dbReference>
<evidence type="ECO:0000256" key="2">
    <source>
        <dbReference type="ARBA" id="ARBA00023015"/>
    </source>
</evidence>
<dbReference type="SUPFAM" id="SSF88946">
    <property type="entry name" value="Sigma2 domain of RNA polymerase sigma factors"/>
    <property type="match status" value="1"/>
</dbReference>
<dbReference type="NCBIfam" id="TIGR02937">
    <property type="entry name" value="sigma70-ECF"/>
    <property type="match status" value="1"/>
</dbReference>
<dbReference type="Proteomes" id="UP000501991">
    <property type="component" value="Chromosome"/>
</dbReference>
<dbReference type="InterPro" id="IPR039425">
    <property type="entry name" value="RNA_pol_sigma-70-like"/>
</dbReference>
<dbReference type="InterPro" id="IPR013325">
    <property type="entry name" value="RNA_pol_sigma_r2"/>
</dbReference>
<dbReference type="PANTHER" id="PTHR43133">
    <property type="entry name" value="RNA POLYMERASE ECF-TYPE SIGMA FACTO"/>
    <property type="match status" value="1"/>
</dbReference>
<dbReference type="InterPro" id="IPR013249">
    <property type="entry name" value="RNA_pol_sigma70_r4_t2"/>
</dbReference>
<dbReference type="GO" id="GO:0016987">
    <property type="term" value="F:sigma factor activity"/>
    <property type="evidence" value="ECO:0007669"/>
    <property type="project" value="UniProtKB-KW"/>
</dbReference>
<evidence type="ECO:0000256" key="5">
    <source>
        <dbReference type="ARBA" id="ARBA00023163"/>
    </source>
</evidence>
<dbReference type="InterPro" id="IPR007627">
    <property type="entry name" value="RNA_pol_sigma70_r2"/>
</dbReference>
<dbReference type="GO" id="GO:0006352">
    <property type="term" value="P:DNA-templated transcription initiation"/>
    <property type="evidence" value="ECO:0007669"/>
    <property type="project" value="InterPro"/>
</dbReference>
<dbReference type="InterPro" id="IPR013324">
    <property type="entry name" value="RNA_pol_sigma_r3/r4-like"/>
</dbReference>
<protein>
    <submittedName>
        <fullName evidence="9">Sigma-70 family RNA polymerase sigma factor</fullName>
    </submittedName>
</protein>
<keyword evidence="5" id="KW-0804">Transcription</keyword>